<keyword evidence="7 14" id="KW-0851">Voltage-gated channel</keyword>
<dbReference type="GO" id="GO:1990573">
    <property type="term" value="P:potassium ion import across plasma membrane"/>
    <property type="evidence" value="ECO:0007669"/>
    <property type="project" value="InterPro"/>
</dbReference>
<dbReference type="GeneTree" id="ENSGT01140000282491"/>
<dbReference type="Proteomes" id="UP000694388">
    <property type="component" value="Unplaced"/>
</dbReference>
<dbReference type="FunFam" id="2.60.40.1400:FF:000002">
    <property type="entry name" value="ATP-sensitive inward rectifier potassium channel 1"/>
    <property type="match status" value="1"/>
</dbReference>
<evidence type="ECO:0000256" key="4">
    <source>
        <dbReference type="ARBA" id="ARBA00022475"/>
    </source>
</evidence>
<dbReference type="InterPro" id="IPR016449">
    <property type="entry name" value="K_chnl_inward-rec_Kir"/>
</dbReference>
<dbReference type="PANTHER" id="PTHR11767">
    <property type="entry name" value="INWARD RECTIFIER POTASSIUM CHANNEL"/>
    <property type="match status" value="1"/>
</dbReference>
<gene>
    <name evidence="19" type="primary">KCNJ15</name>
</gene>
<keyword evidence="5 14" id="KW-0633">Potassium transport</keyword>
<dbReference type="InterPro" id="IPR013518">
    <property type="entry name" value="K_chnl_inward-rec_Kir_cyto"/>
</dbReference>
<dbReference type="GO" id="GO:0005242">
    <property type="term" value="F:inward rectifier potassium channel activity"/>
    <property type="evidence" value="ECO:0007669"/>
    <property type="project" value="InterPro"/>
</dbReference>
<sequence length="442" mass="49610">MSASCPPMSHVRQLSEVRDLLADPVFGYSSLKNTGTMRIKLLEVIKSQLRSSQQDNMSDHIDTNEDKSVLGPDITLASETESLIRHGKRVVTKDGRSNVKIGNIEGRRLLYIRDLWTTFIDMKWRLKLAFFGTTFIGTWFGFGILWYLLALVHGDLAMLEPPKNHTPCVMNVESFMGAFLFSLESQTTIGYGFRCITEECPLAVLLLIGQLVFTTILEIFVTGTFLAKIARPKKRAETIRFSKHAIVGTLNGRLCLMVRVANMRKSMLLGCQVTAKLLQTYVTREGETIRLNQTNVNFHVDTSSDCPFLILPLTFCHEIDHRSPLHDLTAENLQHSCFELVVFLNGTVESTSAACQVRTSYLPNEILWGYEFVPTVSLAANGKYIANFRDFDKIRPVPTPPSSSDAFDLPAETENEKQSPSCHQLLDNASVDLHSNIRVSNV</sequence>
<evidence type="ECO:0000256" key="16">
    <source>
        <dbReference type="SAM" id="Phobius"/>
    </source>
</evidence>
<keyword evidence="9 16" id="KW-1133">Transmembrane helix</keyword>
<feature type="domain" description="Potassium channel inwardly rectifying transmembrane" evidence="17">
    <location>
        <begin position="91"/>
        <end position="232"/>
    </location>
</feature>
<dbReference type="Gene3D" id="1.10.287.70">
    <property type="match status" value="1"/>
</dbReference>
<evidence type="ECO:0000256" key="11">
    <source>
        <dbReference type="ARBA" id="ARBA00023136"/>
    </source>
</evidence>
<feature type="transmembrane region" description="Helical" evidence="16">
    <location>
        <begin position="202"/>
        <end position="227"/>
    </location>
</feature>
<evidence type="ECO:0000256" key="6">
    <source>
        <dbReference type="ARBA" id="ARBA00022692"/>
    </source>
</evidence>
<dbReference type="GO" id="GO:0034765">
    <property type="term" value="P:regulation of monoatomic ion transmembrane transport"/>
    <property type="evidence" value="ECO:0007669"/>
    <property type="project" value="InterPro"/>
</dbReference>
<feature type="region of interest" description="Disordered" evidence="15">
    <location>
        <begin position="397"/>
        <end position="421"/>
    </location>
</feature>
<evidence type="ECO:0000256" key="8">
    <source>
        <dbReference type="ARBA" id="ARBA00022958"/>
    </source>
</evidence>
<feature type="domain" description="Inward rectifier potassium channel C-terminal" evidence="18">
    <location>
        <begin position="239"/>
        <end position="406"/>
    </location>
</feature>
<organism evidence="19 20">
    <name type="scientific">Eptatretus burgeri</name>
    <name type="common">Inshore hagfish</name>
    <dbReference type="NCBI Taxonomy" id="7764"/>
    <lineage>
        <taxon>Eukaryota</taxon>
        <taxon>Metazoa</taxon>
        <taxon>Chordata</taxon>
        <taxon>Craniata</taxon>
        <taxon>Vertebrata</taxon>
        <taxon>Cyclostomata</taxon>
        <taxon>Myxini</taxon>
        <taxon>Myxiniformes</taxon>
        <taxon>Myxinidae</taxon>
        <taxon>Eptatretinae</taxon>
        <taxon>Eptatretus</taxon>
    </lineage>
</organism>
<comment type="subcellular location">
    <subcellularLocation>
        <location evidence="2">Cell membrane</location>
    </subcellularLocation>
    <subcellularLocation>
        <location evidence="1 14">Membrane</location>
        <topology evidence="1 14">Multi-pass membrane protein</topology>
    </subcellularLocation>
</comment>
<dbReference type="Gene3D" id="2.60.40.1400">
    <property type="entry name" value="G protein-activated inward rectifier potassium channel 1"/>
    <property type="match status" value="1"/>
</dbReference>
<dbReference type="InterPro" id="IPR014756">
    <property type="entry name" value="Ig_E-set"/>
</dbReference>
<evidence type="ECO:0000256" key="2">
    <source>
        <dbReference type="ARBA" id="ARBA00004236"/>
    </source>
</evidence>
<reference evidence="19" key="1">
    <citation type="submission" date="2025-08" db="UniProtKB">
        <authorList>
            <consortium name="Ensembl"/>
        </authorList>
    </citation>
    <scope>IDENTIFICATION</scope>
</reference>
<evidence type="ECO:0000256" key="15">
    <source>
        <dbReference type="SAM" id="MobiDB-lite"/>
    </source>
</evidence>
<evidence type="ECO:0000256" key="5">
    <source>
        <dbReference type="ARBA" id="ARBA00022538"/>
    </source>
</evidence>
<dbReference type="InterPro" id="IPR003268">
    <property type="entry name" value="K_chnl_inward-rec_Kir1.1"/>
</dbReference>
<evidence type="ECO:0000256" key="9">
    <source>
        <dbReference type="ARBA" id="ARBA00022989"/>
    </source>
</evidence>
<evidence type="ECO:0000256" key="12">
    <source>
        <dbReference type="ARBA" id="ARBA00023303"/>
    </source>
</evidence>
<dbReference type="GO" id="GO:0034702">
    <property type="term" value="C:monoatomic ion channel complex"/>
    <property type="evidence" value="ECO:0007669"/>
    <property type="project" value="UniProtKB-KW"/>
</dbReference>
<keyword evidence="10 14" id="KW-0406">Ion transport</keyword>
<dbReference type="PRINTS" id="PR01321">
    <property type="entry name" value="KIR11CHANNEL"/>
</dbReference>
<protein>
    <submittedName>
        <fullName evidence="19">Potassium inwardly rectifying channel subfamily J member 10a</fullName>
    </submittedName>
</protein>
<evidence type="ECO:0000259" key="17">
    <source>
        <dbReference type="Pfam" id="PF01007"/>
    </source>
</evidence>
<name>A0A8C4QU49_EPTBU</name>
<dbReference type="PANTHER" id="PTHR11767:SF21">
    <property type="entry name" value="ATP-SENSITIVE INWARD RECTIFIER POTASSIUM CHANNEL 10"/>
    <property type="match status" value="1"/>
</dbReference>
<dbReference type="SUPFAM" id="SSF81296">
    <property type="entry name" value="E set domains"/>
    <property type="match status" value="1"/>
</dbReference>
<reference evidence="19" key="2">
    <citation type="submission" date="2025-09" db="UniProtKB">
        <authorList>
            <consortium name="Ensembl"/>
        </authorList>
    </citation>
    <scope>IDENTIFICATION</scope>
</reference>
<dbReference type="FunFam" id="1.10.287.70:FF:000036">
    <property type="entry name" value="ATP-sensitive inward rectifier potassium channel 1"/>
    <property type="match status" value="1"/>
</dbReference>
<evidence type="ECO:0000256" key="3">
    <source>
        <dbReference type="ARBA" id="ARBA00022448"/>
    </source>
</evidence>
<keyword evidence="6 14" id="KW-0812">Transmembrane</keyword>
<comment type="similarity">
    <text evidence="14">Belongs to the inward rectifier-type potassium channel (TC 1.A.2.1) family.</text>
</comment>
<dbReference type="PRINTS" id="PR01320">
    <property type="entry name" value="KIRCHANNEL"/>
</dbReference>
<proteinExistence type="inferred from homology"/>
<keyword evidence="4" id="KW-1003">Cell membrane</keyword>
<accession>A0A8C4QU49</accession>
<dbReference type="Pfam" id="PF17655">
    <property type="entry name" value="IRK_C"/>
    <property type="match status" value="1"/>
</dbReference>
<keyword evidence="3 14" id="KW-0813">Transport</keyword>
<evidence type="ECO:0000256" key="7">
    <source>
        <dbReference type="ARBA" id="ARBA00022882"/>
    </source>
</evidence>
<dbReference type="InterPro" id="IPR040445">
    <property type="entry name" value="Kir_TM"/>
</dbReference>
<evidence type="ECO:0000313" key="20">
    <source>
        <dbReference type="Proteomes" id="UP000694388"/>
    </source>
</evidence>
<keyword evidence="8 14" id="KW-0630">Potassium</keyword>
<keyword evidence="20" id="KW-1185">Reference proteome</keyword>
<evidence type="ECO:0000256" key="14">
    <source>
        <dbReference type="RuleBase" id="RU003822"/>
    </source>
</evidence>
<keyword evidence="12 14" id="KW-0407">Ion channel</keyword>
<evidence type="ECO:0000256" key="1">
    <source>
        <dbReference type="ARBA" id="ARBA00004141"/>
    </source>
</evidence>
<keyword evidence="11 16" id="KW-0472">Membrane</keyword>
<dbReference type="GO" id="GO:0005886">
    <property type="term" value="C:plasma membrane"/>
    <property type="evidence" value="ECO:0007669"/>
    <property type="project" value="UniProtKB-SubCell"/>
</dbReference>
<dbReference type="Ensembl" id="ENSEBUT00000020866.1">
    <property type="protein sequence ID" value="ENSEBUP00000020290.1"/>
    <property type="gene ID" value="ENSEBUG00000012573.1"/>
</dbReference>
<comment type="catalytic activity">
    <reaction evidence="13">
        <text>K(+)(in) = K(+)(out)</text>
        <dbReference type="Rhea" id="RHEA:29463"/>
        <dbReference type="ChEBI" id="CHEBI:29103"/>
    </reaction>
</comment>
<dbReference type="AlphaFoldDB" id="A0A8C4QU49"/>
<evidence type="ECO:0000256" key="10">
    <source>
        <dbReference type="ARBA" id="ARBA00023065"/>
    </source>
</evidence>
<dbReference type="Pfam" id="PF01007">
    <property type="entry name" value="IRK"/>
    <property type="match status" value="1"/>
</dbReference>
<dbReference type="SUPFAM" id="SSF81324">
    <property type="entry name" value="Voltage-gated potassium channels"/>
    <property type="match status" value="1"/>
</dbReference>
<dbReference type="InterPro" id="IPR041647">
    <property type="entry name" value="IRK_C"/>
</dbReference>
<evidence type="ECO:0000256" key="13">
    <source>
        <dbReference type="ARBA" id="ARBA00034430"/>
    </source>
</evidence>
<evidence type="ECO:0000313" key="19">
    <source>
        <dbReference type="Ensembl" id="ENSEBUP00000020290.1"/>
    </source>
</evidence>
<evidence type="ECO:0000259" key="18">
    <source>
        <dbReference type="Pfam" id="PF17655"/>
    </source>
</evidence>
<feature type="transmembrane region" description="Helical" evidence="16">
    <location>
        <begin position="128"/>
        <end position="149"/>
    </location>
</feature>